<dbReference type="HOGENOM" id="CLU_2954814_0_0_9"/>
<accession>G9ZP12</accession>
<name>G9ZP12_9LACO</name>
<keyword evidence="2" id="KW-1185">Reference proteome</keyword>
<evidence type="ECO:0000313" key="2">
    <source>
        <dbReference type="Proteomes" id="UP000004625"/>
    </source>
</evidence>
<dbReference type="Proteomes" id="UP000004625">
    <property type="component" value="Unassembled WGS sequence"/>
</dbReference>
<gene>
    <name evidence="1" type="ORF">HMPREF9103_01466</name>
</gene>
<sequence>MKIITTTFLSRFSLLTFYNRSLSHDAGTSSPLIFFWQFKHEKRLAETTSRFSQTTNLIF</sequence>
<evidence type="ECO:0000313" key="1">
    <source>
        <dbReference type="EMBL" id="EHL98572.1"/>
    </source>
</evidence>
<dbReference type="EMBL" id="AGEY01000072">
    <property type="protein sequence ID" value="EHL98572.1"/>
    <property type="molecule type" value="Genomic_DNA"/>
</dbReference>
<comment type="caution">
    <text evidence="1">The sequence shown here is derived from an EMBL/GenBank/DDBJ whole genome shotgun (WGS) entry which is preliminary data.</text>
</comment>
<protein>
    <submittedName>
        <fullName evidence="1">Uncharacterized protein</fullName>
    </submittedName>
</protein>
<proteinExistence type="predicted"/>
<dbReference type="AlphaFoldDB" id="G9ZP12"/>
<reference evidence="1 2" key="1">
    <citation type="submission" date="2011-09" db="EMBL/GenBank/DDBJ databases">
        <authorList>
            <person name="Weinstock G."/>
            <person name="Sodergren E."/>
            <person name="Clifton S."/>
            <person name="Fulton L."/>
            <person name="Fulton B."/>
            <person name="Courtney L."/>
            <person name="Fronick C."/>
            <person name="Harrison M."/>
            <person name="Strong C."/>
            <person name="Farmer C."/>
            <person name="Delahaunty K."/>
            <person name="Markovic C."/>
            <person name="Hall O."/>
            <person name="Minx P."/>
            <person name="Tomlinson C."/>
            <person name="Mitreva M."/>
            <person name="Hou S."/>
            <person name="Chen J."/>
            <person name="Wollam A."/>
            <person name="Pepin K.H."/>
            <person name="Johnson M."/>
            <person name="Bhonagiri V."/>
            <person name="Zhang X."/>
            <person name="Suruliraj S."/>
            <person name="Warren W."/>
            <person name="Chinwalla A."/>
            <person name="Mardis E.R."/>
            <person name="Wilson R.K."/>
        </authorList>
    </citation>
    <scope>NUCLEOTIDE SEQUENCE [LARGE SCALE GENOMIC DNA]</scope>
    <source>
        <strain evidence="1 2">F0439</strain>
    </source>
</reference>
<organism evidence="1 2">
    <name type="scientific">Lentilactobacillus parafarraginis F0439</name>
    <dbReference type="NCBI Taxonomy" id="797515"/>
    <lineage>
        <taxon>Bacteria</taxon>
        <taxon>Bacillati</taxon>
        <taxon>Bacillota</taxon>
        <taxon>Bacilli</taxon>
        <taxon>Lactobacillales</taxon>
        <taxon>Lactobacillaceae</taxon>
        <taxon>Lentilactobacillus</taxon>
    </lineage>
</organism>
<dbReference type="PATRIC" id="fig|797515.3.peg.1354"/>
<dbReference type="STRING" id="797515.HMPREF9103_01466"/>